<feature type="compositionally biased region" description="Basic and acidic residues" evidence="1">
    <location>
        <begin position="1"/>
        <end position="13"/>
    </location>
</feature>
<dbReference type="EMBL" id="JBHUDL010000009">
    <property type="protein sequence ID" value="MFD1633403.1"/>
    <property type="molecule type" value="Genomic_DNA"/>
</dbReference>
<organism evidence="3 4">
    <name type="scientific">Haloplanus ruber</name>
    <dbReference type="NCBI Taxonomy" id="869892"/>
    <lineage>
        <taxon>Archaea</taxon>
        <taxon>Methanobacteriati</taxon>
        <taxon>Methanobacteriota</taxon>
        <taxon>Stenosarchaea group</taxon>
        <taxon>Halobacteria</taxon>
        <taxon>Halobacteriales</taxon>
        <taxon>Haloferacaceae</taxon>
        <taxon>Haloplanus</taxon>
    </lineage>
</organism>
<name>A0ABD6CW02_9EURY</name>
<sequence length="54" mass="6111">MGAYDEAEHERRAQKTGQVDLSDDDRSEFRGTLSYESGDSTEALLDQFKQLQGE</sequence>
<dbReference type="AlphaFoldDB" id="A0ABD6CW02"/>
<protein>
    <submittedName>
        <fullName evidence="3">DUF5786 family protein</fullName>
    </submittedName>
</protein>
<feature type="domain" description="DUF5786" evidence="2">
    <location>
        <begin position="1"/>
        <end position="52"/>
    </location>
</feature>
<evidence type="ECO:0000256" key="1">
    <source>
        <dbReference type="SAM" id="MobiDB-lite"/>
    </source>
</evidence>
<feature type="region of interest" description="Disordered" evidence="1">
    <location>
        <begin position="1"/>
        <end position="38"/>
    </location>
</feature>
<gene>
    <name evidence="3" type="ORF">ACFSBJ_06600</name>
</gene>
<evidence type="ECO:0000259" key="2">
    <source>
        <dbReference type="Pfam" id="PF19099"/>
    </source>
</evidence>
<dbReference type="InterPro" id="IPR043902">
    <property type="entry name" value="DUF5786"/>
</dbReference>
<reference evidence="3 4" key="1">
    <citation type="journal article" date="2019" name="Int. J. Syst. Evol. Microbiol.">
        <title>The Global Catalogue of Microorganisms (GCM) 10K type strain sequencing project: providing services to taxonomists for standard genome sequencing and annotation.</title>
        <authorList>
            <consortium name="The Broad Institute Genomics Platform"/>
            <consortium name="The Broad Institute Genome Sequencing Center for Infectious Disease"/>
            <person name="Wu L."/>
            <person name="Ma J."/>
        </authorList>
    </citation>
    <scope>NUCLEOTIDE SEQUENCE [LARGE SCALE GENOMIC DNA]</scope>
    <source>
        <strain evidence="3 4">CGMCC 1.10594</strain>
    </source>
</reference>
<comment type="caution">
    <text evidence="3">The sequence shown here is derived from an EMBL/GenBank/DDBJ whole genome shotgun (WGS) entry which is preliminary data.</text>
</comment>
<accession>A0ABD6CW02</accession>
<dbReference type="Proteomes" id="UP001597075">
    <property type="component" value="Unassembled WGS sequence"/>
</dbReference>
<evidence type="ECO:0000313" key="3">
    <source>
        <dbReference type="EMBL" id="MFD1633403.1"/>
    </source>
</evidence>
<dbReference type="RefSeq" id="WP_256405936.1">
    <property type="nucleotide sequence ID" value="NZ_CP187151.1"/>
</dbReference>
<dbReference type="Pfam" id="PF19099">
    <property type="entry name" value="DUF5786"/>
    <property type="match status" value="1"/>
</dbReference>
<proteinExistence type="predicted"/>
<keyword evidence="4" id="KW-1185">Reference proteome</keyword>
<evidence type="ECO:0000313" key="4">
    <source>
        <dbReference type="Proteomes" id="UP001597075"/>
    </source>
</evidence>